<evidence type="ECO:0000313" key="2">
    <source>
        <dbReference type="EMBL" id="OAQ42193.1"/>
    </source>
</evidence>
<keyword evidence="3" id="KW-1185">Reference proteome</keyword>
<name>A0A179DNU3_9SPHI</name>
<dbReference type="RefSeq" id="WP_068821223.1">
    <property type="nucleotide sequence ID" value="NZ_LWHJ01000011.1"/>
</dbReference>
<gene>
    <name evidence="2" type="ORF">A5893_03505</name>
</gene>
<keyword evidence="1" id="KW-0732">Signal</keyword>
<evidence type="ECO:0000256" key="1">
    <source>
        <dbReference type="SAM" id="SignalP"/>
    </source>
</evidence>
<dbReference type="AlphaFoldDB" id="A0A179DNU3"/>
<dbReference type="EMBL" id="LWHJ01000011">
    <property type="protein sequence ID" value="OAQ42193.1"/>
    <property type="molecule type" value="Genomic_DNA"/>
</dbReference>
<evidence type="ECO:0008006" key="4">
    <source>
        <dbReference type="Google" id="ProtNLM"/>
    </source>
</evidence>
<dbReference type="Gene3D" id="3.10.450.360">
    <property type="match status" value="1"/>
</dbReference>
<organism evidence="2 3">
    <name type="scientific">Pedobacter psychrophilus</name>
    <dbReference type="NCBI Taxonomy" id="1826909"/>
    <lineage>
        <taxon>Bacteria</taxon>
        <taxon>Pseudomonadati</taxon>
        <taxon>Bacteroidota</taxon>
        <taxon>Sphingobacteriia</taxon>
        <taxon>Sphingobacteriales</taxon>
        <taxon>Sphingobacteriaceae</taxon>
        <taxon>Pedobacter</taxon>
    </lineage>
</organism>
<reference evidence="2 3" key="1">
    <citation type="submission" date="2016-04" db="EMBL/GenBank/DDBJ databases">
        <authorList>
            <person name="Evans L.H."/>
            <person name="Alamgir A."/>
            <person name="Owens N."/>
            <person name="Weber N.D."/>
            <person name="Virtaneva K."/>
            <person name="Barbian K."/>
            <person name="Babar A."/>
            <person name="Rosenke K."/>
        </authorList>
    </citation>
    <scope>NUCLEOTIDE SEQUENCE [LARGE SCALE GENOMIC DNA]</scope>
    <source>
        <strain evidence="2 3">CCM 8644</strain>
    </source>
</reference>
<sequence>MKKLFISSIFVFLSATMVVNASVKNLKTDDDKEKISTPVLQQFGYTFYNAKNVSWTFNEKFQKATFYLDGKKTFAIYDLDNNFLVATQLSAINDLPEIAKKDLAKNYSDYTINNILKVVSRSLNYSSDDDTNSYWIDLSNNETYKVAVVFPNSSLNILKSEKIK</sequence>
<reference evidence="2 3" key="2">
    <citation type="submission" date="2016-06" db="EMBL/GenBank/DDBJ databases">
        <title>Pedobacter psychrophilus sp. nov., isolated from Antarctic fragmentary rock.</title>
        <authorList>
            <person name="Svec P."/>
        </authorList>
    </citation>
    <scope>NUCLEOTIDE SEQUENCE [LARGE SCALE GENOMIC DNA]</scope>
    <source>
        <strain evidence="2 3">CCM 8644</strain>
    </source>
</reference>
<evidence type="ECO:0000313" key="3">
    <source>
        <dbReference type="Proteomes" id="UP000078459"/>
    </source>
</evidence>
<dbReference type="SUPFAM" id="SSF160574">
    <property type="entry name" value="BT0923-like"/>
    <property type="match status" value="1"/>
</dbReference>
<protein>
    <recommendedName>
        <fullName evidence="4">Beta-lactamase-inhibitor-like PepSY-like domain-containing protein</fullName>
    </recommendedName>
</protein>
<feature type="chain" id="PRO_5008100750" description="Beta-lactamase-inhibitor-like PepSY-like domain-containing protein" evidence="1">
    <location>
        <begin position="22"/>
        <end position="164"/>
    </location>
</feature>
<comment type="caution">
    <text evidence="2">The sequence shown here is derived from an EMBL/GenBank/DDBJ whole genome shotgun (WGS) entry which is preliminary data.</text>
</comment>
<accession>A0A179DNU3</accession>
<feature type="signal peptide" evidence="1">
    <location>
        <begin position="1"/>
        <end position="21"/>
    </location>
</feature>
<dbReference type="OrthoDB" id="669738at2"/>
<proteinExistence type="predicted"/>
<dbReference type="Proteomes" id="UP000078459">
    <property type="component" value="Unassembled WGS sequence"/>
</dbReference>